<comment type="similarity">
    <text evidence="1 6 7">Belongs to the bacterial ribosomal protein bL21 family.</text>
</comment>
<dbReference type="RefSeq" id="WP_106251261.1">
    <property type="nucleotide sequence ID" value="NZ_PVZC01000008.1"/>
</dbReference>
<dbReference type="HAMAP" id="MF_01363">
    <property type="entry name" value="Ribosomal_bL21"/>
    <property type="match status" value="1"/>
</dbReference>
<dbReference type="EMBL" id="PVZC01000008">
    <property type="protein sequence ID" value="PRX96359.1"/>
    <property type="molecule type" value="Genomic_DNA"/>
</dbReference>
<evidence type="ECO:0000256" key="6">
    <source>
        <dbReference type="HAMAP-Rule" id="MF_01363"/>
    </source>
</evidence>
<dbReference type="GO" id="GO:0019843">
    <property type="term" value="F:rRNA binding"/>
    <property type="evidence" value="ECO:0007669"/>
    <property type="project" value="UniProtKB-UniRule"/>
</dbReference>
<dbReference type="NCBIfam" id="TIGR00061">
    <property type="entry name" value="L21"/>
    <property type="match status" value="1"/>
</dbReference>
<evidence type="ECO:0000256" key="5">
    <source>
        <dbReference type="ARBA" id="ARBA00023274"/>
    </source>
</evidence>
<evidence type="ECO:0000256" key="2">
    <source>
        <dbReference type="ARBA" id="ARBA00022730"/>
    </source>
</evidence>
<dbReference type="InterPro" id="IPR001787">
    <property type="entry name" value="Ribosomal_bL21"/>
</dbReference>
<evidence type="ECO:0000313" key="9">
    <source>
        <dbReference type="Proteomes" id="UP000237846"/>
    </source>
</evidence>
<comment type="caution">
    <text evidence="8">The sequence shown here is derived from an EMBL/GenBank/DDBJ whole genome shotgun (WGS) entry which is preliminary data.</text>
</comment>
<sequence length="106" mass="11534">MYAIVRAGGRQEKVAVDDIVTIDKVAAEVGSTVTWSPLLVVNDGEVISDRSELGAYRVTAEVVGDASGPKINILKYKNKTGYKKRQGHRQKYTQVKITGIDKGKGK</sequence>
<dbReference type="GO" id="GO:0006412">
    <property type="term" value="P:translation"/>
    <property type="evidence" value="ECO:0007669"/>
    <property type="project" value="UniProtKB-UniRule"/>
</dbReference>
<protein>
    <recommendedName>
        <fullName evidence="6">Large ribosomal subunit protein bL21</fullName>
    </recommendedName>
</protein>
<keyword evidence="5 6" id="KW-0687">Ribonucleoprotein</keyword>
<comment type="function">
    <text evidence="6 7">This protein binds to 23S rRNA in the presence of protein L20.</text>
</comment>
<reference evidence="8 9" key="1">
    <citation type="submission" date="2018-03" db="EMBL/GenBank/DDBJ databases">
        <title>Genomic Encyclopedia of Archaeal and Bacterial Type Strains, Phase II (KMG-II): from individual species to whole genera.</title>
        <authorList>
            <person name="Goeker M."/>
        </authorList>
    </citation>
    <scope>NUCLEOTIDE SEQUENCE [LARGE SCALE GENOMIC DNA]</scope>
    <source>
        <strain evidence="8 9">DSM 45601</strain>
    </source>
</reference>
<keyword evidence="4 6" id="KW-0689">Ribosomal protein</keyword>
<dbReference type="GO" id="GO:1990904">
    <property type="term" value="C:ribonucleoprotein complex"/>
    <property type="evidence" value="ECO:0007669"/>
    <property type="project" value="UniProtKB-KW"/>
</dbReference>
<dbReference type="PANTHER" id="PTHR21349">
    <property type="entry name" value="50S RIBOSOMAL PROTEIN L21"/>
    <property type="match status" value="1"/>
</dbReference>
<dbReference type="GO" id="GO:0005737">
    <property type="term" value="C:cytoplasm"/>
    <property type="evidence" value="ECO:0007669"/>
    <property type="project" value="UniProtKB-ARBA"/>
</dbReference>
<evidence type="ECO:0000256" key="1">
    <source>
        <dbReference type="ARBA" id="ARBA00008563"/>
    </source>
</evidence>
<name>A0A2T0PXX2_9ACTN</name>
<dbReference type="InterPro" id="IPR028909">
    <property type="entry name" value="bL21-like"/>
</dbReference>
<dbReference type="Proteomes" id="UP000237846">
    <property type="component" value="Unassembled WGS sequence"/>
</dbReference>
<dbReference type="SUPFAM" id="SSF141091">
    <property type="entry name" value="L21p-like"/>
    <property type="match status" value="1"/>
</dbReference>
<dbReference type="InterPro" id="IPR018258">
    <property type="entry name" value="Ribosomal_bL21_CS"/>
</dbReference>
<dbReference type="PROSITE" id="PS01169">
    <property type="entry name" value="RIBOSOMAL_L21"/>
    <property type="match status" value="1"/>
</dbReference>
<organism evidence="8 9">
    <name type="scientific">Allonocardiopsis opalescens</name>
    <dbReference type="NCBI Taxonomy" id="1144618"/>
    <lineage>
        <taxon>Bacteria</taxon>
        <taxon>Bacillati</taxon>
        <taxon>Actinomycetota</taxon>
        <taxon>Actinomycetes</taxon>
        <taxon>Streptosporangiales</taxon>
        <taxon>Allonocardiopsis</taxon>
    </lineage>
</organism>
<gene>
    <name evidence="6" type="primary">rplU</name>
    <name evidence="8" type="ORF">CLV72_108368</name>
</gene>
<evidence type="ECO:0000256" key="3">
    <source>
        <dbReference type="ARBA" id="ARBA00022884"/>
    </source>
</evidence>
<dbReference type="OrthoDB" id="9813334at2"/>
<dbReference type="AlphaFoldDB" id="A0A2T0PXX2"/>
<dbReference type="InterPro" id="IPR036164">
    <property type="entry name" value="bL21-like_sf"/>
</dbReference>
<keyword evidence="2 6" id="KW-0699">rRNA-binding</keyword>
<dbReference type="GO" id="GO:0003735">
    <property type="term" value="F:structural constituent of ribosome"/>
    <property type="evidence" value="ECO:0007669"/>
    <property type="project" value="InterPro"/>
</dbReference>
<evidence type="ECO:0000256" key="4">
    <source>
        <dbReference type="ARBA" id="ARBA00022980"/>
    </source>
</evidence>
<evidence type="ECO:0000256" key="7">
    <source>
        <dbReference type="RuleBase" id="RU000562"/>
    </source>
</evidence>
<dbReference type="GO" id="GO:0005840">
    <property type="term" value="C:ribosome"/>
    <property type="evidence" value="ECO:0007669"/>
    <property type="project" value="UniProtKB-KW"/>
</dbReference>
<proteinExistence type="inferred from homology"/>
<dbReference type="Pfam" id="PF00829">
    <property type="entry name" value="Ribosomal_L21p"/>
    <property type="match status" value="1"/>
</dbReference>
<keyword evidence="9" id="KW-1185">Reference proteome</keyword>
<evidence type="ECO:0000313" key="8">
    <source>
        <dbReference type="EMBL" id="PRX96359.1"/>
    </source>
</evidence>
<accession>A0A2T0PXX2</accession>
<keyword evidence="3 6" id="KW-0694">RNA-binding</keyword>
<dbReference type="PANTHER" id="PTHR21349:SF0">
    <property type="entry name" value="LARGE RIBOSOMAL SUBUNIT PROTEIN BL21M"/>
    <property type="match status" value="1"/>
</dbReference>
<comment type="subunit">
    <text evidence="6">Part of the 50S ribosomal subunit. Contacts protein L20.</text>
</comment>